<evidence type="ECO:0000313" key="4">
    <source>
        <dbReference type="Proteomes" id="UP000075885"/>
    </source>
</evidence>
<feature type="coiled-coil region" evidence="1">
    <location>
        <begin position="67"/>
        <end position="94"/>
    </location>
</feature>
<sequence length="421" mass="47115">MLSDSSAVDDPREQIADQQEPQAGPSTNPTARSNDTKEAASRKVGVSSTPDTIASRKLALRMRRLELDRLQFKTEKARKELEFEERELEIARQVVLQDADSPNQMEKAVAWLTDTDRVGMATGAQRDGGDIGYRRSIHPSFTPTGSRASVPPIYDPTWMYDQRAAQEQEYVAWRCAVENSFTKDRETHHPRRHHVESNDIQNGGPHRVSSSLNTGIGNTVLNQSHGNARQAIETELPTFSGTVTEWPIFYAHFKRSSAACGFAEEENLLRLQRALRGPALEAVEDLLLLPNSLEETLSVLEAEFGRAELIVDSMIEKVRRMPAPRIEKLETMAAFGSAVRKMCAAIRVSGLRDYQCNVALLKELSAKLPPTSRLEWGRYKLRLPEVTLMEFGKWIAEVGAGAAAFIYVNVKDPAMMIWPKP</sequence>
<reference evidence="3" key="2">
    <citation type="submission" date="2020-05" db="UniProtKB">
        <authorList>
            <consortium name="EnsemblMetazoa"/>
        </authorList>
    </citation>
    <scope>IDENTIFICATION</scope>
    <source>
        <strain evidence="3">Epiroticus2</strain>
    </source>
</reference>
<accession>A0A182PYU0</accession>
<name>A0A182PYU0_9DIPT</name>
<dbReference type="InterPro" id="IPR005312">
    <property type="entry name" value="DUF1759"/>
</dbReference>
<proteinExistence type="predicted"/>
<evidence type="ECO:0000256" key="1">
    <source>
        <dbReference type="SAM" id="Coils"/>
    </source>
</evidence>
<dbReference type="Proteomes" id="UP000075885">
    <property type="component" value="Unassembled WGS sequence"/>
</dbReference>
<organism evidence="3 4">
    <name type="scientific">Anopheles epiroticus</name>
    <dbReference type="NCBI Taxonomy" id="199890"/>
    <lineage>
        <taxon>Eukaryota</taxon>
        <taxon>Metazoa</taxon>
        <taxon>Ecdysozoa</taxon>
        <taxon>Arthropoda</taxon>
        <taxon>Hexapoda</taxon>
        <taxon>Insecta</taxon>
        <taxon>Pterygota</taxon>
        <taxon>Neoptera</taxon>
        <taxon>Endopterygota</taxon>
        <taxon>Diptera</taxon>
        <taxon>Nematocera</taxon>
        <taxon>Culicoidea</taxon>
        <taxon>Culicidae</taxon>
        <taxon>Anophelinae</taxon>
        <taxon>Anopheles</taxon>
    </lineage>
</organism>
<dbReference type="VEuPathDB" id="VectorBase:AEPI014481"/>
<feature type="region of interest" description="Disordered" evidence="2">
    <location>
        <begin position="184"/>
        <end position="206"/>
    </location>
</feature>
<dbReference type="AlphaFoldDB" id="A0A182PYU0"/>
<feature type="compositionally biased region" description="Polar residues" evidence="2">
    <location>
        <begin position="16"/>
        <end position="33"/>
    </location>
</feature>
<reference evidence="4" key="1">
    <citation type="submission" date="2013-03" db="EMBL/GenBank/DDBJ databases">
        <title>The Genome Sequence of Anopheles epiroticus epiroticus2.</title>
        <authorList>
            <consortium name="The Broad Institute Genomics Platform"/>
            <person name="Neafsey D.E."/>
            <person name="Howell P."/>
            <person name="Walker B."/>
            <person name="Young S.K."/>
            <person name="Zeng Q."/>
            <person name="Gargeya S."/>
            <person name="Fitzgerald M."/>
            <person name="Haas B."/>
            <person name="Abouelleil A."/>
            <person name="Allen A.W."/>
            <person name="Alvarado L."/>
            <person name="Arachchi H.M."/>
            <person name="Berlin A.M."/>
            <person name="Chapman S.B."/>
            <person name="Gainer-Dewar J."/>
            <person name="Goldberg J."/>
            <person name="Griggs A."/>
            <person name="Gujja S."/>
            <person name="Hansen M."/>
            <person name="Howarth C."/>
            <person name="Imamovic A."/>
            <person name="Ireland A."/>
            <person name="Larimer J."/>
            <person name="McCowan C."/>
            <person name="Murphy C."/>
            <person name="Pearson M."/>
            <person name="Poon T.W."/>
            <person name="Priest M."/>
            <person name="Roberts A."/>
            <person name="Saif S."/>
            <person name="Shea T."/>
            <person name="Sisk P."/>
            <person name="Sykes S."/>
            <person name="Wortman J."/>
            <person name="Nusbaum C."/>
            <person name="Birren B."/>
        </authorList>
    </citation>
    <scope>NUCLEOTIDE SEQUENCE [LARGE SCALE GENOMIC DNA]</scope>
    <source>
        <strain evidence="4">Epiroticus2</strain>
    </source>
</reference>
<dbReference type="PANTHER" id="PTHR47331">
    <property type="entry name" value="PHD-TYPE DOMAIN-CONTAINING PROTEIN"/>
    <property type="match status" value="1"/>
</dbReference>
<evidence type="ECO:0000256" key="2">
    <source>
        <dbReference type="SAM" id="MobiDB-lite"/>
    </source>
</evidence>
<dbReference type="Pfam" id="PF03564">
    <property type="entry name" value="DUF1759"/>
    <property type="match status" value="1"/>
</dbReference>
<dbReference type="EnsemblMetazoa" id="AEPI014481-RA">
    <property type="protein sequence ID" value="AEPI014481-PA"/>
    <property type="gene ID" value="AEPI014481"/>
</dbReference>
<keyword evidence="4" id="KW-1185">Reference proteome</keyword>
<keyword evidence="1" id="KW-0175">Coiled coil</keyword>
<dbReference type="STRING" id="199890.A0A182PYU0"/>
<feature type="region of interest" description="Disordered" evidence="2">
    <location>
        <begin position="1"/>
        <end position="51"/>
    </location>
</feature>
<evidence type="ECO:0000313" key="3">
    <source>
        <dbReference type="EnsemblMetazoa" id="AEPI014481-PA"/>
    </source>
</evidence>
<protein>
    <submittedName>
        <fullName evidence="3">Uncharacterized protein</fullName>
    </submittedName>
</protein>